<proteinExistence type="predicted"/>
<sequence>MNKTKKNNRGFSFAEITLLIMAGVVLMTAGVTHAWLKNSQVEVVRDVDKTQQRISDHNDSINSLQVKIDKKLNIYQMRDDLERRESELVVVPVSAIEKITPYSRPKTADRATSVAQVQP</sequence>
<keyword evidence="1" id="KW-1133">Transmembrane helix</keyword>
<evidence type="ECO:0008006" key="3">
    <source>
        <dbReference type="Google" id="ProtNLM"/>
    </source>
</evidence>
<keyword evidence="1" id="KW-0812">Transmembrane</keyword>
<dbReference type="KEGG" id="osu:NT6N_34580"/>
<organism evidence="2">
    <name type="scientific">Oceaniferula spumae</name>
    <dbReference type="NCBI Taxonomy" id="2979115"/>
    <lineage>
        <taxon>Bacteria</taxon>
        <taxon>Pseudomonadati</taxon>
        <taxon>Verrucomicrobiota</taxon>
        <taxon>Verrucomicrobiia</taxon>
        <taxon>Verrucomicrobiales</taxon>
        <taxon>Verrucomicrobiaceae</taxon>
        <taxon>Oceaniferula</taxon>
    </lineage>
</organism>
<protein>
    <recommendedName>
        <fullName evidence="3">Type II secretion system protein</fullName>
    </recommendedName>
</protein>
<dbReference type="AlphaFoldDB" id="A0AAT9FR12"/>
<evidence type="ECO:0000256" key="1">
    <source>
        <dbReference type="SAM" id="Phobius"/>
    </source>
</evidence>
<feature type="transmembrane region" description="Helical" evidence="1">
    <location>
        <begin position="12"/>
        <end position="36"/>
    </location>
</feature>
<gene>
    <name evidence="2" type="ORF">NT6N_34580</name>
</gene>
<evidence type="ECO:0000313" key="2">
    <source>
        <dbReference type="EMBL" id="BDS08418.1"/>
    </source>
</evidence>
<name>A0AAT9FR12_9BACT</name>
<dbReference type="EMBL" id="AP026866">
    <property type="protein sequence ID" value="BDS08418.1"/>
    <property type="molecule type" value="Genomic_DNA"/>
</dbReference>
<accession>A0AAT9FR12</accession>
<reference evidence="2" key="1">
    <citation type="submission" date="2024-07" db="EMBL/GenBank/DDBJ databases">
        <title>Complete genome sequence of Verrucomicrobiaceae bacterium NT6N.</title>
        <authorList>
            <person name="Huang C."/>
            <person name="Takami H."/>
            <person name="Hamasaki K."/>
        </authorList>
    </citation>
    <scope>NUCLEOTIDE SEQUENCE</scope>
    <source>
        <strain evidence="2">NT6N</strain>
    </source>
</reference>
<keyword evidence="1" id="KW-0472">Membrane</keyword>